<dbReference type="Gene3D" id="1.10.260.40">
    <property type="entry name" value="lambda repressor-like DNA-binding domains"/>
    <property type="match status" value="1"/>
</dbReference>
<dbReference type="InterPro" id="IPR010982">
    <property type="entry name" value="Lambda_DNA-bd_dom_sf"/>
</dbReference>
<keyword evidence="1" id="KW-0805">Transcription regulation</keyword>
<dbReference type="Proteomes" id="UP000199039">
    <property type="component" value="Unassembled WGS sequence"/>
</dbReference>
<accession>A0A1G6XNE6</accession>
<dbReference type="Pfam" id="PF00356">
    <property type="entry name" value="LacI"/>
    <property type="match status" value="1"/>
</dbReference>
<dbReference type="PROSITE" id="PS50932">
    <property type="entry name" value="HTH_LACI_2"/>
    <property type="match status" value="1"/>
</dbReference>
<evidence type="ECO:0000256" key="2">
    <source>
        <dbReference type="ARBA" id="ARBA00023125"/>
    </source>
</evidence>
<dbReference type="CDD" id="cd01392">
    <property type="entry name" value="HTH_LacI"/>
    <property type="match status" value="1"/>
</dbReference>
<evidence type="ECO:0000313" key="7">
    <source>
        <dbReference type="Proteomes" id="UP000199039"/>
    </source>
</evidence>
<dbReference type="Gene3D" id="3.40.50.2300">
    <property type="match status" value="2"/>
</dbReference>
<dbReference type="SMART" id="SM00354">
    <property type="entry name" value="HTH_LACI"/>
    <property type="match status" value="1"/>
</dbReference>
<dbReference type="Pfam" id="PF00532">
    <property type="entry name" value="Peripla_BP_1"/>
    <property type="match status" value="1"/>
</dbReference>
<proteinExistence type="predicted"/>
<evidence type="ECO:0000259" key="5">
    <source>
        <dbReference type="PROSITE" id="PS50943"/>
    </source>
</evidence>
<gene>
    <name evidence="6" type="ORF">SAMN05216410_0172</name>
</gene>
<evidence type="ECO:0000256" key="1">
    <source>
        <dbReference type="ARBA" id="ARBA00023015"/>
    </source>
</evidence>
<evidence type="ECO:0000256" key="3">
    <source>
        <dbReference type="ARBA" id="ARBA00023163"/>
    </source>
</evidence>
<keyword evidence="3" id="KW-0804">Transcription</keyword>
<dbReference type="InterPro" id="IPR000843">
    <property type="entry name" value="HTH_LacI"/>
</dbReference>
<dbReference type="PANTHER" id="PTHR30146">
    <property type="entry name" value="LACI-RELATED TRANSCRIPTIONAL REPRESSOR"/>
    <property type="match status" value="1"/>
</dbReference>
<keyword evidence="2" id="KW-0238">DNA-binding</keyword>
<dbReference type="PROSITE" id="PS00356">
    <property type="entry name" value="HTH_LACI_1"/>
    <property type="match status" value="1"/>
</dbReference>
<dbReference type="GO" id="GO:0000976">
    <property type="term" value="F:transcription cis-regulatory region binding"/>
    <property type="evidence" value="ECO:0007669"/>
    <property type="project" value="TreeGrafter"/>
</dbReference>
<dbReference type="PANTHER" id="PTHR30146:SF153">
    <property type="entry name" value="LACTOSE OPERON REPRESSOR"/>
    <property type="match status" value="1"/>
</dbReference>
<dbReference type="STRING" id="1814289.SAMN05216410_0172"/>
<dbReference type="GO" id="GO:0003700">
    <property type="term" value="F:DNA-binding transcription factor activity"/>
    <property type="evidence" value="ECO:0007669"/>
    <property type="project" value="TreeGrafter"/>
</dbReference>
<evidence type="ECO:0000259" key="4">
    <source>
        <dbReference type="PROSITE" id="PS50932"/>
    </source>
</evidence>
<feature type="domain" description="HTH lacI-type" evidence="4">
    <location>
        <begin position="1"/>
        <end position="56"/>
    </location>
</feature>
<dbReference type="SUPFAM" id="SSF47413">
    <property type="entry name" value="lambda repressor-like DNA-binding domains"/>
    <property type="match status" value="1"/>
</dbReference>
<reference evidence="6" key="1">
    <citation type="submission" date="2016-09" db="EMBL/GenBank/DDBJ databases">
        <authorList>
            <person name="Capua I."/>
            <person name="De Benedictis P."/>
            <person name="Joannis T."/>
            <person name="Lombin L.H."/>
            <person name="Cattoli G."/>
        </authorList>
    </citation>
    <scope>NUCLEOTIDE SEQUENCE [LARGE SCALE GENOMIC DNA]</scope>
    <source>
        <strain evidence="6">ISLP-3</strain>
    </source>
</reference>
<organism evidence="6 7">
    <name type="scientific">Sanguibacter gelidistatuariae</name>
    <dbReference type="NCBI Taxonomy" id="1814289"/>
    <lineage>
        <taxon>Bacteria</taxon>
        <taxon>Bacillati</taxon>
        <taxon>Actinomycetota</taxon>
        <taxon>Actinomycetes</taxon>
        <taxon>Micrococcales</taxon>
        <taxon>Sanguibacteraceae</taxon>
        <taxon>Sanguibacter</taxon>
    </lineage>
</organism>
<sequence length="349" mass="36677">MTLKDVAQQAGVSTSTASRYLRGQLNVQPETAARIDDAVAAIGYKVASPSHGATPGMSTVAMVLPDLTNPFFAALAEECTDLAAARGIVILIAISGTHGERESSLSQLFASNDTIDAIIYVGMNRSNDRLAKAVADGLPVVVIDEEIDLELAVDTITVDNYGGAYQATSYLIQLGHTRIAHVAGPQGLSTTQERLRGYLDALTDAGLHADPDLVRHGPYTEQFGASTFPYLTRPGNAPSAAFVGSDIVAVGMLGAAELHGISIPEDLSVVGCDGIRVGQWLRPKLTTLEQPIHGLAQAALDTVSRRITERRSSPAVSTIDHAKTVLPLHLVIRGSAATVPGTGDVLDQR</sequence>
<dbReference type="InterPro" id="IPR028082">
    <property type="entry name" value="Peripla_BP_I"/>
</dbReference>
<dbReference type="InterPro" id="IPR001387">
    <property type="entry name" value="Cro/C1-type_HTH"/>
</dbReference>
<feature type="domain" description="HTH cro/C1-type" evidence="5">
    <location>
        <begin position="1"/>
        <end position="35"/>
    </location>
</feature>
<dbReference type="OrthoDB" id="3227375at2"/>
<dbReference type="AlphaFoldDB" id="A0A1G6XNE6"/>
<dbReference type="PROSITE" id="PS50943">
    <property type="entry name" value="HTH_CROC1"/>
    <property type="match status" value="1"/>
</dbReference>
<keyword evidence="7" id="KW-1185">Reference proteome</keyword>
<protein>
    <submittedName>
        <fullName evidence="6">Transcriptional regulator, LacI family</fullName>
    </submittedName>
</protein>
<evidence type="ECO:0000313" key="6">
    <source>
        <dbReference type="EMBL" id="SDD78955.1"/>
    </source>
</evidence>
<dbReference type="SUPFAM" id="SSF53822">
    <property type="entry name" value="Periplasmic binding protein-like I"/>
    <property type="match status" value="1"/>
</dbReference>
<name>A0A1G6XNE6_9MICO</name>
<dbReference type="CDD" id="cd06267">
    <property type="entry name" value="PBP1_LacI_sugar_binding-like"/>
    <property type="match status" value="1"/>
</dbReference>
<dbReference type="EMBL" id="FMYH01000011">
    <property type="protein sequence ID" value="SDD78955.1"/>
    <property type="molecule type" value="Genomic_DNA"/>
</dbReference>
<dbReference type="InterPro" id="IPR001761">
    <property type="entry name" value="Peripla_BP/Lac1_sug-bd_dom"/>
</dbReference>